<reference evidence="1" key="1">
    <citation type="journal article" date="2014" name="Front. Microbiol.">
        <title>High frequency of phylogenetically diverse reductive dehalogenase-homologous genes in deep subseafloor sedimentary metagenomes.</title>
        <authorList>
            <person name="Kawai M."/>
            <person name="Futagami T."/>
            <person name="Toyoda A."/>
            <person name="Takaki Y."/>
            <person name="Nishi S."/>
            <person name="Hori S."/>
            <person name="Arai W."/>
            <person name="Tsubouchi T."/>
            <person name="Morono Y."/>
            <person name="Uchiyama I."/>
            <person name="Ito T."/>
            <person name="Fujiyama A."/>
            <person name="Inagaki F."/>
            <person name="Takami H."/>
        </authorList>
    </citation>
    <scope>NUCLEOTIDE SEQUENCE</scope>
    <source>
        <strain evidence="1">Expedition CK06-06</strain>
    </source>
</reference>
<proteinExistence type="predicted"/>
<organism evidence="1">
    <name type="scientific">marine sediment metagenome</name>
    <dbReference type="NCBI Taxonomy" id="412755"/>
    <lineage>
        <taxon>unclassified sequences</taxon>
        <taxon>metagenomes</taxon>
        <taxon>ecological metagenomes</taxon>
    </lineage>
</organism>
<name>X1W025_9ZZZZ</name>
<dbReference type="Gene3D" id="3.30.160.800">
    <property type="match status" value="1"/>
</dbReference>
<sequence length="66" mass="7930">ADYVAVCPDMSKKTWLGWQRLPDEEKRVWYVAATRAREGLLLIHPESEYCWAWPKREKIQHIDMEV</sequence>
<dbReference type="EMBL" id="BARW01035321">
    <property type="protein sequence ID" value="GAJ19465.1"/>
    <property type="molecule type" value="Genomic_DNA"/>
</dbReference>
<comment type="caution">
    <text evidence="1">The sequence shown here is derived from an EMBL/GenBank/DDBJ whole genome shotgun (WGS) entry which is preliminary data.</text>
</comment>
<dbReference type="AlphaFoldDB" id="X1W025"/>
<dbReference type="InterPro" id="IPR027417">
    <property type="entry name" value="P-loop_NTPase"/>
</dbReference>
<protein>
    <recommendedName>
        <fullName evidence="2">UvrD-like helicase C-terminal domain-containing protein</fullName>
    </recommendedName>
</protein>
<accession>X1W025</accession>
<dbReference type="SUPFAM" id="SSF52540">
    <property type="entry name" value="P-loop containing nucleoside triphosphate hydrolases"/>
    <property type="match status" value="1"/>
</dbReference>
<gene>
    <name evidence="1" type="ORF">S12H4_55117</name>
</gene>
<feature type="non-terminal residue" evidence="1">
    <location>
        <position position="1"/>
    </location>
</feature>
<evidence type="ECO:0008006" key="2">
    <source>
        <dbReference type="Google" id="ProtNLM"/>
    </source>
</evidence>
<evidence type="ECO:0000313" key="1">
    <source>
        <dbReference type="EMBL" id="GAJ19465.1"/>
    </source>
</evidence>